<evidence type="ECO:0000256" key="2">
    <source>
        <dbReference type="SAM" id="Phobius"/>
    </source>
</evidence>
<keyword evidence="3" id="KW-0732">Signal</keyword>
<protein>
    <submittedName>
        <fullName evidence="4">Uncharacterized protein</fullName>
    </submittedName>
</protein>
<organism evidence="4 5">
    <name type="scientific">Macrostomum lignano</name>
    <dbReference type="NCBI Taxonomy" id="282301"/>
    <lineage>
        <taxon>Eukaryota</taxon>
        <taxon>Metazoa</taxon>
        <taxon>Spiralia</taxon>
        <taxon>Lophotrochozoa</taxon>
        <taxon>Platyhelminthes</taxon>
        <taxon>Rhabditophora</taxon>
        <taxon>Macrostomorpha</taxon>
        <taxon>Macrostomida</taxon>
        <taxon>Macrostomidae</taxon>
        <taxon>Macrostomum</taxon>
    </lineage>
</organism>
<name>A0A267H4Q8_9PLAT</name>
<evidence type="ECO:0000256" key="1">
    <source>
        <dbReference type="SAM" id="MobiDB-lite"/>
    </source>
</evidence>
<gene>
    <name evidence="4" type="ORF">BOX15_Mlig026357g1</name>
</gene>
<reference evidence="4 5" key="1">
    <citation type="submission" date="2017-06" db="EMBL/GenBank/DDBJ databases">
        <title>A platform for efficient transgenesis in Macrostomum lignano, a flatworm model organism for stem cell research.</title>
        <authorList>
            <person name="Berezikov E."/>
        </authorList>
    </citation>
    <scope>NUCLEOTIDE SEQUENCE [LARGE SCALE GENOMIC DNA]</scope>
    <source>
        <strain evidence="4">DV1</strain>
        <tissue evidence="4">Whole organism</tissue>
    </source>
</reference>
<keyword evidence="2" id="KW-0472">Membrane</keyword>
<feature type="transmembrane region" description="Helical" evidence="2">
    <location>
        <begin position="311"/>
        <end position="336"/>
    </location>
</feature>
<keyword evidence="2" id="KW-0812">Transmembrane</keyword>
<dbReference type="Proteomes" id="UP000215902">
    <property type="component" value="Unassembled WGS sequence"/>
</dbReference>
<proteinExistence type="predicted"/>
<feature type="region of interest" description="Disordered" evidence="1">
    <location>
        <begin position="344"/>
        <end position="375"/>
    </location>
</feature>
<sequence>MKFLAYILLTVSAIEGFTAAPSGLCRLKIAHNRIDSTWQSSYYTTANNESTCFYSQSESKSGQWDFIHSGEYSSSAVDGFHWFVILLNQSEKIRSVSVESRADSIVKGRAVDVELYASQLDLSSQLGPEHCSSEQIRSVFILNPSAWNYCGKTKPHARVNDNYLTVRCDQTVRMLLLRKFVRNLSNRDHQCMNIVNMWLNRVYINYLPGRYKITTEFGNCNAASAPSADIEFTFESPDASTHLCRASDSNGKLLTTTAEKSPTCDVADNVLRSQWLCSNCSSSANVSVICQADSQHQVKKFITTDCAKSNILFVVKVLTVIFTSLVLACVLIIFALKKFCSQPRSSKKELPDEPPAAVPSQPMTDLNRDAEQAGAATTTANVAQPSISMQAAAADEFYINSKLFRSRRLNGDVTEYLDIVSIGVVRQPK</sequence>
<feature type="signal peptide" evidence="3">
    <location>
        <begin position="1"/>
        <end position="19"/>
    </location>
</feature>
<dbReference type="EMBL" id="NIVC01000049">
    <property type="protein sequence ID" value="PAA92527.1"/>
    <property type="molecule type" value="Genomic_DNA"/>
</dbReference>
<accession>A0A267H4Q8</accession>
<keyword evidence="2" id="KW-1133">Transmembrane helix</keyword>
<dbReference type="AlphaFoldDB" id="A0A267H4Q8"/>
<evidence type="ECO:0000313" key="5">
    <source>
        <dbReference type="Proteomes" id="UP000215902"/>
    </source>
</evidence>
<evidence type="ECO:0000256" key="3">
    <source>
        <dbReference type="SAM" id="SignalP"/>
    </source>
</evidence>
<keyword evidence="5" id="KW-1185">Reference proteome</keyword>
<comment type="caution">
    <text evidence="4">The sequence shown here is derived from an EMBL/GenBank/DDBJ whole genome shotgun (WGS) entry which is preliminary data.</text>
</comment>
<feature type="chain" id="PRO_5012786167" evidence="3">
    <location>
        <begin position="20"/>
        <end position="429"/>
    </location>
</feature>
<evidence type="ECO:0000313" key="4">
    <source>
        <dbReference type="EMBL" id="PAA92527.1"/>
    </source>
</evidence>